<evidence type="ECO:0000259" key="2">
    <source>
        <dbReference type="Pfam" id="PF00266"/>
    </source>
</evidence>
<feature type="domain" description="Aminotransferase class V" evidence="2">
    <location>
        <begin position="28"/>
        <end position="407"/>
    </location>
</feature>
<dbReference type="InterPro" id="IPR015422">
    <property type="entry name" value="PyrdxlP-dep_Trfase_small"/>
</dbReference>
<proteinExistence type="predicted"/>
<sequence length="414" mass="44083">MNAAEFPIGLVRARFPALAATDEDRPRVYFDAPGGTQACADAIDAMADHLRDGTANSGGRFATSVATDALSREAHAAVADLLGGDASEIAFGPNMTTLTLAVSRALARGWREGDELVVTRLDHDANVAPWLRVAEDRGMTVRWLDIDPADGTLRLDDLPALLGSRTRLVAVGGASNALGTLNDLPTIVDITRRHSDALIFVDGVQSVPHVPTDVRAIGCDLLACSPYKMFGPHQGVLWGRAELLGDLEAYKVRPASTRPAAVRFETGTPSFEGQAGVLGMIAYLEWLGSNLKPAAATRRDRLLAAMAGCADYERALSEQLLAGLARFERIRLYGPPRMDGRVPTFAFTVEGRRPEDVAQHLADCGVFAWSGHFYAVEVVAALGLAEAGGLVRVGLCHYNTAGEVDTLLDALSAL</sequence>
<dbReference type="SUPFAM" id="SSF53383">
    <property type="entry name" value="PLP-dependent transferases"/>
    <property type="match status" value="1"/>
</dbReference>
<dbReference type="Gene3D" id="3.90.1150.10">
    <property type="entry name" value="Aspartate Aminotransferase, domain 1"/>
    <property type="match status" value="1"/>
</dbReference>
<dbReference type="AlphaFoldDB" id="A0A6J4TGB1"/>
<dbReference type="Gene3D" id="3.40.640.10">
    <property type="entry name" value="Type I PLP-dependent aspartate aminotransferase-like (Major domain)"/>
    <property type="match status" value="1"/>
</dbReference>
<keyword evidence="1" id="KW-0663">Pyridoxal phosphate</keyword>
<accession>A0A6J4TGB1</accession>
<evidence type="ECO:0000256" key="1">
    <source>
        <dbReference type="ARBA" id="ARBA00022898"/>
    </source>
</evidence>
<protein>
    <submittedName>
        <fullName evidence="3">Cysteine desulfurase</fullName>
        <ecNumber evidence="3">2.8.1.7</ecNumber>
    </submittedName>
</protein>
<dbReference type="PANTHER" id="PTHR43586:SF21">
    <property type="entry name" value="PYRIDOXAL PHOSPHATE (PLP)-DEPENDENT ASPARTATE AMINOTRANSFERASE SUPERFAMILY"/>
    <property type="match status" value="1"/>
</dbReference>
<dbReference type="InterPro" id="IPR015421">
    <property type="entry name" value="PyrdxlP-dep_Trfase_major"/>
</dbReference>
<dbReference type="InterPro" id="IPR011340">
    <property type="entry name" value="Cys_dSase-rel"/>
</dbReference>
<dbReference type="RefSeq" id="WP_294169712.1">
    <property type="nucleotide sequence ID" value="NZ_CADCWA010000120.1"/>
</dbReference>
<dbReference type="GO" id="GO:0031071">
    <property type="term" value="F:cysteine desulfurase activity"/>
    <property type="evidence" value="ECO:0007669"/>
    <property type="project" value="UniProtKB-EC"/>
</dbReference>
<reference evidence="3" key="1">
    <citation type="submission" date="2020-02" db="EMBL/GenBank/DDBJ databases">
        <authorList>
            <person name="Meier V. D."/>
        </authorList>
    </citation>
    <scope>NUCLEOTIDE SEQUENCE</scope>
    <source>
        <strain evidence="3">AVDCRST_MAG31</strain>
    </source>
</reference>
<keyword evidence="3" id="KW-0808">Transferase</keyword>
<dbReference type="EC" id="2.8.1.7" evidence="3"/>
<gene>
    <name evidence="3" type="ORF">AVDCRST_MAG31-1671</name>
</gene>
<dbReference type="NCBIfam" id="TIGR01976">
    <property type="entry name" value="am_tr_V_VC1184"/>
    <property type="match status" value="1"/>
</dbReference>
<dbReference type="PANTHER" id="PTHR43586">
    <property type="entry name" value="CYSTEINE DESULFURASE"/>
    <property type="match status" value="1"/>
</dbReference>
<dbReference type="InterPro" id="IPR000192">
    <property type="entry name" value="Aminotrans_V_dom"/>
</dbReference>
<dbReference type="EMBL" id="CADCWA010000120">
    <property type="protein sequence ID" value="CAA9521826.1"/>
    <property type="molecule type" value="Genomic_DNA"/>
</dbReference>
<dbReference type="Pfam" id="PF00266">
    <property type="entry name" value="Aminotran_5"/>
    <property type="match status" value="1"/>
</dbReference>
<organism evidence="3">
    <name type="scientific">uncultured Sphingomonas sp</name>
    <dbReference type="NCBI Taxonomy" id="158754"/>
    <lineage>
        <taxon>Bacteria</taxon>
        <taxon>Pseudomonadati</taxon>
        <taxon>Pseudomonadota</taxon>
        <taxon>Alphaproteobacteria</taxon>
        <taxon>Sphingomonadales</taxon>
        <taxon>Sphingomonadaceae</taxon>
        <taxon>Sphingomonas</taxon>
        <taxon>environmental samples</taxon>
    </lineage>
</organism>
<evidence type="ECO:0000313" key="3">
    <source>
        <dbReference type="EMBL" id="CAA9521826.1"/>
    </source>
</evidence>
<dbReference type="InterPro" id="IPR015424">
    <property type="entry name" value="PyrdxlP-dep_Trfase"/>
</dbReference>
<name>A0A6J4TGB1_9SPHN</name>